<dbReference type="Proteomes" id="UP000297595">
    <property type="component" value="Unassembled WGS sequence"/>
</dbReference>
<comment type="caution">
    <text evidence="1">The sequence shown here is derived from an EMBL/GenBank/DDBJ whole genome shotgun (WGS) entry which is preliminary data.</text>
</comment>
<accession>A0A8H2DMV1</accession>
<sequence length="98" mass="11318">MADLTDSFLSPSNNRNVTSLTQLPVQLKGKKLTYLHKSDWPRSATRLELPTKNSEIHKQPEAKQKIFTKIPGYPYPTHMMVSPKYREVRRFEAVVASF</sequence>
<gene>
    <name evidence="1" type="ORF">EYR41_010991</name>
</gene>
<protein>
    <submittedName>
        <fullName evidence="1">Uncharacterized protein</fullName>
    </submittedName>
</protein>
<evidence type="ECO:0000313" key="1">
    <source>
        <dbReference type="EMBL" id="TGJ63041.1"/>
    </source>
</evidence>
<dbReference type="AlphaFoldDB" id="A0A8H2DMV1"/>
<organism evidence="1 2">
    <name type="scientific">Orbilia oligospora</name>
    <name type="common">Nematode-trapping fungus</name>
    <name type="synonym">Arthrobotrys oligospora</name>
    <dbReference type="NCBI Taxonomy" id="2813651"/>
    <lineage>
        <taxon>Eukaryota</taxon>
        <taxon>Fungi</taxon>
        <taxon>Dikarya</taxon>
        <taxon>Ascomycota</taxon>
        <taxon>Pezizomycotina</taxon>
        <taxon>Orbiliomycetes</taxon>
        <taxon>Orbiliales</taxon>
        <taxon>Orbiliaceae</taxon>
        <taxon>Orbilia</taxon>
    </lineage>
</organism>
<evidence type="ECO:0000313" key="2">
    <source>
        <dbReference type="Proteomes" id="UP000297595"/>
    </source>
</evidence>
<dbReference type="EMBL" id="SOZJ01000008">
    <property type="protein sequence ID" value="TGJ63041.1"/>
    <property type="molecule type" value="Genomic_DNA"/>
</dbReference>
<proteinExistence type="predicted"/>
<reference evidence="1 2" key="1">
    <citation type="submission" date="2019-03" db="EMBL/GenBank/DDBJ databases">
        <title>Nematode-trapping fungi genome.</title>
        <authorList>
            <person name="Vidal-Diez De Ulzurrun G."/>
        </authorList>
    </citation>
    <scope>NUCLEOTIDE SEQUENCE [LARGE SCALE GENOMIC DNA]</scope>
    <source>
        <strain evidence="1 2">TWF154</strain>
    </source>
</reference>
<name>A0A8H2DMV1_ORBOL</name>